<dbReference type="GO" id="GO:0005737">
    <property type="term" value="C:cytoplasm"/>
    <property type="evidence" value="ECO:0007669"/>
    <property type="project" value="UniProtKB-SubCell"/>
</dbReference>
<proteinExistence type="inferred from homology"/>
<comment type="function">
    <text evidence="7">Single strand-specific metallo-endoribonuclease involved in late-stage 70S ribosome quality control and in maturation of the 3' terminus of the 16S rRNA.</text>
</comment>
<protein>
    <recommendedName>
        <fullName evidence="7">Endoribonuclease YbeY</fullName>
        <ecNumber evidence="7">3.1.-.-</ecNumber>
    </recommendedName>
</protein>
<dbReference type="GO" id="GO:0006364">
    <property type="term" value="P:rRNA processing"/>
    <property type="evidence" value="ECO:0007669"/>
    <property type="project" value="UniProtKB-UniRule"/>
</dbReference>
<dbReference type="GO" id="GO:0008270">
    <property type="term" value="F:zinc ion binding"/>
    <property type="evidence" value="ECO:0007669"/>
    <property type="project" value="UniProtKB-UniRule"/>
</dbReference>
<keyword evidence="7" id="KW-0690">Ribosome biogenesis</keyword>
<comment type="cofactor">
    <cofactor evidence="7">
        <name>Zn(2+)</name>
        <dbReference type="ChEBI" id="CHEBI:29105"/>
    </cofactor>
    <text evidence="7">Binds 1 zinc ion.</text>
</comment>
<evidence type="ECO:0000256" key="1">
    <source>
        <dbReference type="ARBA" id="ARBA00010875"/>
    </source>
</evidence>
<keyword evidence="4 7" id="KW-0255">Endonuclease</keyword>
<dbReference type="PANTHER" id="PTHR46986:SF1">
    <property type="entry name" value="ENDORIBONUCLEASE YBEY, CHLOROPLASTIC"/>
    <property type="match status" value="1"/>
</dbReference>
<evidence type="ECO:0000256" key="4">
    <source>
        <dbReference type="ARBA" id="ARBA00022759"/>
    </source>
</evidence>
<comment type="caution">
    <text evidence="8">The sequence shown here is derived from an EMBL/GenBank/DDBJ whole genome shotgun (WGS) entry which is preliminary data.</text>
</comment>
<feature type="binding site" evidence="7">
    <location>
        <position position="110"/>
    </location>
    <ligand>
        <name>Zn(2+)</name>
        <dbReference type="ChEBI" id="CHEBI:29105"/>
        <note>catalytic</note>
    </ligand>
</feature>
<dbReference type="SUPFAM" id="SSF55486">
    <property type="entry name" value="Metalloproteases ('zincins'), catalytic domain"/>
    <property type="match status" value="1"/>
</dbReference>
<organism evidence="8 9">
    <name type="scientific">Neolewinella aquimaris</name>
    <dbReference type="NCBI Taxonomy" id="1835722"/>
    <lineage>
        <taxon>Bacteria</taxon>
        <taxon>Pseudomonadati</taxon>
        <taxon>Bacteroidota</taxon>
        <taxon>Saprospiria</taxon>
        <taxon>Saprospirales</taxon>
        <taxon>Lewinellaceae</taxon>
        <taxon>Neolewinella</taxon>
    </lineage>
</organism>
<dbReference type="Pfam" id="PF02130">
    <property type="entry name" value="YbeY"/>
    <property type="match status" value="1"/>
</dbReference>
<dbReference type="InterPro" id="IPR023091">
    <property type="entry name" value="MetalPrtase_cat_dom_sf_prd"/>
</dbReference>
<dbReference type="AlphaFoldDB" id="A0A840E552"/>
<accession>A0A840E552</accession>
<evidence type="ECO:0000313" key="8">
    <source>
        <dbReference type="EMBL" id="MBB4078775.1"/>
    </source>
</evidence>
<evidence type="ECO:0000256" key="3">
    <source>
        <dbReference type="ARBA" id="ARBA00022723"/>
    </source>
</evidence>
<dbReference type="EMBL" id="JACIFF010000003">
    <property type="protein sequence ID" value="MBB4078775.1"/>
    <property type="molecule type" value="Genomic_DNA"/>
</dbReference>
<dbReference type="RefSeq" id="WP_183495018.1">
    <property type="nucleotide sequence ID" value="NZ_JACIFF010000003.1"/>
</dbReference>
<feature type="binding site" evidence="7">
    <location>
        <position position="106"/>
    </location>
    <ligand>
        <name>Zn(2+)</name>
        <dbReference type="ChEBI" id="CHEBI:29105"/>
        <note>catalytic</note>
    </ligand>
</feature>
<evidence type="ECO:0000256" key="6">
    <source>
        <dbReference type="ARBA" id="ARBA00022833"/>
    </source>
</evidence>
<dbReference type="Gene3D" id="3.40.390.30">
    <property type="entry name" value="Metalloproteases ('zincins'), catalytic domain"/>
    <property type="match status" value="1"/>
</dbReference>
<dbReference type="GO" id="GO:0004222">
    <property type="term" value="F:metalloendopeptidase activity"/>
    <property type="evidence" value="ECO:0007669"/>
    <property type="project" value="InterPro"/>
</dbReference>
<keyword evidence="5 7" id="KW-0378">Hydrolase</keyword>
<keyword evidence="2 7" id="KW-0540">Nuclease</keyword>
<dbReference type="Proteomes" id="UP000576209">
    <property type="component" value="Unassembled WGS sequence"/>
</dbReference>
<gene>
    <name evidence="7" type="primary">ybeY</name>
    <name evidence="8" type="ORF">GGR28_001392</name>
</gene>
<dbReference type="EC" id="3.1.-.-" evidence="7"/>
<keyword evidence="9" id="KW-1185">Reference proteome</keyword>
<dbReference type="InterPro" id="IPR002036">
    <property type="entry name" value="YbeY"/>
</dbReference>
<evidence type="ECO:0000256" key="2">
    <source>
        <dbReference type="ARBA" id="ARBA00022722"/>
    </source>
</evidence>
<dbReference type="HAMAP" id="MF_00009">
    <property type="entry name" value="Endoribonucl_YbeY"/>
    <property type="match status" value="1"/>
</dbReference>
<dbReference type="GO" id="GO:0004521">
    <property type="term" value="F:RNA endonuclease activity"/>
    <property type="evidence" value="ECO:0007669"/>
    <property type="project" value="UniProtKB-UniRule"/>
</dbReference>
<evidence type="ECO:0000256" key="5">
    <source>
        <dbReference type="ARBA" id="ARBA00022801"/>
    </source>
</evidence>
<sequence length="141" mass="16193">MIEFHEEDGQLPRQPLPSLTAWIEEVVAQRGGQIGEVNYIFCSDDYLHRVNLQYLQHDTLTDIITFPYADFPTVTGDIFISTDRVADNATEFSERYQDELHRVMIHGILHLCGQADKSESEAAAMREREQWALSLRPADLI</sequence>
<keyword evidence="6 7" id="KW-0862">Zinc</keyword>
<keyword evidence="3 7" id="KW-0479">Metal-binding</keyword>
<keyword evidence="7" id="KW-0698">rRNA processing</keyword>
<comment type="subcellular location">
    <subcellularLocation>
        <location evidence="7">Cytoplasm</location>
    </subcellularLocation>
</comment>
<dbReference type="NCBIfam" id="TIGR00043">
    <property type="entry name" value="rRNA maturation RNase YbeY"/>
    <property type="match status" value="1"/>
</dbReference>
<feature type="binding site" evidence="7">
    <location>
        <position position="116"/>
    </location>
    <ligand>
        <name>Zn(2+)</name>
        <dbReference type="ChEBI" id="CHEBI:29105"/>
        <note>catalytic</note>
    </ligand>
</feature>
<keyword evidence="7" id="KW-0963">Cytoplasm</keyword>
<comment type="similarity">
    <text evidence="1 7">Belongs to the endoribonuclease YbeY family.</text>
</comment>
<evidence type="ECO:0000256" key="7">
    <source>
        <dbReference type="HAMAP-Rule" id="MF_00009"/>
    </source>
</evidence>
<name>A0A840E552_9BACT</name>
<evidence type="ECO:0000313" key="9">
    <source>
        <dbReference type="Proteomes" id="UP000576209"/>
    </source>
</evidence>
<reference evidence="8 9" key="1">
    <citation type="submission" date="2020-08" db="EMBL/GenBank/DDBJ databases">
        <title>Genomic Encyclopedia of Type Strains, Phase IV (KMG-IV): sequencing the most valuable type-strain genomes for metagenomic binning, comparative biology and taxonomic classification.</title>
        <authorList>
            <person name="Goeker M."/>
        </authorList>
    </citation>
    <scope>NUCLEOTIDE SEQUENCE [LARGE SCALE GENOMIC DNA]</scope>
    <source>
        <strain evidence="8 9">DSM 105137</strain>
    </source>
</reference>
<dbReference type="PANTHER" id="PTHR46986">
    <property type="entry name" value="ENDORIBONUCLEASE YBEY, CHLOROPLASTIC"/>
    <property type="match status" value="1"/>
</dbReference>